<dbReference type="InterPro" id="IPR043917">
    <property type="entry name" value="DUF5753"/>
</dbReference>
<dbReference type="PROSITE" id="PS50943">
    <property type="entry name" value="HTH_CROC1"/>
    <property type="match status" value="1"/>
</dbReference>
<protein>
    <submittedName>
        <fullName evidence="2">Helix-turn-helix domain-containing protein</fullName>
    </submittedName>
</protein>
<dbReference type="EMBL" id="WBMR01000025">
    <property type="protein sequence ID" value="KAB2383561.1"/>
    <property type="molecule type" value="Genomic_DNA"/>
</dbReference>
<dbReference type="SUPFAM" id="SSF47413">
    <property type="entry name" value="lambda repressor-like DNA-binding domains"/>
    <property type="match status" value="1"/>
</dbReference>
<dbReference type="CDD" id="cd00093">
    <property type="entry name" value="HTH_XRE"/>
    <property type="match status" value="1"/>
</dbReference>
<name>A0A6L3W415_9ACTN</name>
<dbReference type="Gene3D" id="1.10.260.40">
    <property type="entry name" value="lambda repressor-like DNA-binding domains"/>
    <property type="match status" value="1"/>
</dbReference>
<evidence type="ECO:0000313" key="3">
    <source>
        <dbReference type="Proteomes" id="UP000483004"/>
    </source>
</evidence>
<dbReference type="Proteomes" id="UP000483004">
    <property type="component" value="Unassembled WGS sequence"/>
</dbReference>
<evidence type="ECO:0000313" key="2">
    <source>
        <dbReference type="EMBL" id="KAB2383561.1"/>
    </source>
</evidence>
<gene>
    <name evidence="2" type="ORF">F9B16_12055</name>
</gene>
<dbReference type="InterPro" id="IPR001387">
    <property type="entry name" value="Cro/C1-type_HTH"/>
</dbReference>
<dbReference type="SMART" id="SM00530">
    <property type="entry name" value="HTH_XRE"/>
    <property type="match status" value="1"/>
</dbReference>
<comment type="caution">
    <text evidence="2">The sequence shown here is derived from an EMBL/GenBank/DDBJ whole genome shotgun (WGS) entry which is preliminary data.</text>
</comment>
<dbReference type="AlphaFoldDB" id="A0A6L3W415"/>
<evidence type="ECO:0000259" key="1">
    <source>
        <dbReference type="PROSITE" id="PS50943"/>
    </source>
</evidence>
<accession>A0A6L3W415</accession>
<sequence length="285" mass="32527">MPARPPTIRERRLAAELRRLRENTTPLNLEEAAERLAWSKTKLSRIENALRRVTPAEVQRMLDLYGVAGPRSDALVGFSRTTRQRGWWDSYENSLPTDYATYMGLEAEAEWLSSYTLGLVHGLMQTEDYTYHVTKSILMRFSPTSEVERRVSARMARQKAWLEREQPARLWTIVDEAALTRAMGGPDVMRAQYRRIIELADLPHVMFQVMPVAAGGHPGVVGSFAIMGFPERFTPDVVYVENMTSALYIEDEREVHTYALAFEQMGAMALSPEESLAMLERLARQ</sequence>
<dbReference type="Pfam" id="PF19054">
    <property type="entry name" value="DUF5753"/>
    <property type="match status" value="1"/>
</dbReference>
<reference evidence="2 3" key="1">
    <citation type="submission" date="2019-09" db="EMBL/GenBank/DDBJ databases">
        <title>Actinomadura physcomitrii sp. nov., a novel actinomycete isolated from moss [Physcomitrium sphaericum (Ludw) Fuernr].</title>
        <authorList>
            <person name="Liu C."/>
            <person name="Zhuang X."/>
        </authorList>
    </citation>
    <scope>NUCLEOTIDE SEQUENCE [LARGE SCALE GENOMIC DNA]</scope>
    <source>
        <strain evidence="2 3">CYP1-1B</strain>
    </source>
</reference>
<dbReference type="GO" id="GO:0003677">
    <property type="term" value="F:DNA binding"/>
    <property type="evidence" value="ECO:0007669"/>
    <property type="project" value="InterPro"/>
</dbReference>
<organism evidence="2 3">
    <name type="scientific">Actinomadura montaniterrae</name>
    <dbReference type="NCBI Taxonomy" id="1803903"/>
    <lineage>
        <taxon>Bacteria</taxon>
        <taxon>Bacillati</taxon>
        <taxon>Actinomycetota</taxon>
        <taxon>Actinomycetes</taxon>
        <taxon>Streptosporangiales</taxon>
        <taxon>Thermomonosporaceae</taxon>
        <taxon>Actinomadura</taxon>
    </lineage>
</organism>
<proteinExistence type="predicted"/>
<dbReference type="Pfam" id="PF13560">
    <property type="entry name" value="HTH_31"/>
    <property type="match status" value="1"/>
</dbReference>
<dbReference type="InterPro" id="IPR010982">
    <property type="entry name" value="Lambda_DNA-bd_dom_sf"/>
</dbReference>
<feature type="domain" description="HTH cro/C1-type" evidence="1">
    <location>
        <begin position="17"/>
        <end position="72"/>
    </location>
</feature>
<keyword evidence="3" id="KW-1185">Reference proteome</keyword>
<dbReference type="OrthoDB" id="5177725at2"/>